<dbReference type="PANTHER" id="PTHR13045">
    <property type="entry name" value="5'-NUCLEOTIDASE"/>
    <property type="match status" value="1"/>
</dbReference>
<evidence type="ECO:0000256" key="6">
    <source>
        <dbReference type="ARBA" id="ARBA00022801"/>
    </source>
</evidence>
<dbReference type="eggNOG" id="KOG3128">
    <property type="taxonomic scope" value="Eukaryota"/>
</dbReference>
<dbReference type="OrthoDB" id="10014216at2759"/>
<dbReference type="InterPro" id="IPR036412">
    <property type="entry name" value="HAD-like_sf"/>
</dbReference>
<dbReference type="GO" id="GO:0000166">
    <property type="term" value="F:nucleotide binding"/>
    <property type="evidence" value="ECO:0007669"/>
    <property type="project" value="UniProtKB-KW"/>
</dbReference>
<dbReference type="GO" id="GO:0009117">
    <property type="term" value="P:nucleotide metabolic process"/>
    <property type="evidence" value="ECO:0007669"/>
    <property type="project" value="UniProtKB-KW"/>
</dbReference>
<evidence type="ECO:0000256" key="8">
    <source>
        <dbReference type="ARBA" id="ARBA00023080"/>
    </source>
</evidence>
<dbReference type="EMBL" id="CAHR02000108">
    <property type="protein sequence ID" value="CCG82912.1"/>
    <property type="molecule type" value="Genomic_DNA"/>
</dbReference>
<sequence length="278" mass="31285">MRSGGLEKLHIIADFDMTLTKHWIQSTTSTEPIRNLSSHAVLERGPAVSEHFAQHTKQLSEHYYPFEIDTSLDIDTKTKLMIEWWSAAHQAMIDEKIKKSQIHAQAEAANMQFRSGLTELLDYTHTKKIPFLVFSAGIADVIEELFRVGSLDRPNQAVISNHMEFPGEGEDAPLVGFKEPLIHTLNKGEQALHGAPTITDTVKDALTRRRNVLLMGDSIGDAKMADGFEHDALLKVGFYNFGDEARRQEFRRTFDVIISGDGALDWVTALLKFLDQPK</sequence>
<dbReference type="Gene3D" id="3.40.50.1000">
    <property type="entry name" value="HAD superfamily/HAD-like"/>
    <property type="match status" value="1"/>
</dbReference>
<evidence type="ECO:0000313" key="10">
    <source>
        <dbReference type="Proteomes" id="UP000013776"/>
    </source>
</evidence>
<name>R4XHL9_TAPDE</name>
<dbReference type="AlphaFoldDB" id="R4XHL9"/>
<keyword evidence="8" id="KW-0546">Nucleotide metabolism</keyword>
<dbReference type="Gene3D" id="1.10.150.340">
    <property type="entry name" value="Pyrimidine 5'-nucleotidase (UMPH-1), N-terminal domain"/>
    <property type="match status" value="1"/>
</dbReference>
<proteinExistence type="inferred from homology"/>
<gene>
    <name evidence="9" type="ORF">TAPDE_003064</name>
</gene>
<dbReference type="EC" id="3.1.3.5" evidence="3"/>
<dbReference type="GO" id="GO:0000287">
    <property type="term" value="F:magnesium ion binding"/>
    <property type="evidence" value="ECO:0007669"/>
    <property type="project" value="InterPro"/>
</dbReference>
<dbReference type="SFLD" id="SFLDS00003">
    <property type="entry name" value="Haloacid_Dehalogenase"/>
    <property type="match status" value="1"/>
</dbReference>
<evidence type="ECO:0000256" key="2">
    <source>
        <dbReference type="ARBA" id="ARBA00008389"/>
    </source>
</evidence>
<comment type="catalytic activity">
    <reaction evidence="1">
        <text>a ribonucleoside 5'-phosphate + H2O = a ribonucleoside + phosphate</text>
        <dbReference type="Rhea" id="RHEA:12484"/>
        <dbReference type="ChEBI" id="CHEBI:15377"/>
        <dbReference type="ChEBI" id="CHEBI:18254"/>
        <dbReference type="ChEBI" id="CHEBI:43474"/>
        <dbReference type="ChEBI" id="CHEBI:58043"/>
        <dbReference type="EC" id="3.1.3.5"/>
    </reaction>
</comment>
<evidence type="ECO:0000256" key="7">
    <source>
        <dbReference type="ARBA" id="ARBA00022842"/>
    </source>
</evidence>
<evidence type="ECO:0000256" key="3">
    <source>
        <dbReference type="ARBA" id="ARBA00012643"/>
    </source>
</evidence>
<dbReference type="SFLD" id="SFLDG01128">
    <property type="entry name" value="C1.4:_5'-Nucleotidase_Like"/>
    <property type="match status" value="1"/>
</dbReference>
<dbReference type="InterPro" id="IPR006434">
    <property type="entry name" value="Pyrimidine_nucleotidase_eu"/>
</dbReference>
<keyword evidence="7" id="KW-0460">Magnesium</keyword>
<dbReference type="SUPFAM" id="SSF56784">
    <property type="entry name" value="HAD-like"/>
    <property type="match status" value="1"/>
</dbReference>
<dbReference type="STRING" id="1097556.R4XHL9"/>
<dbReference type="Proteomes" id="UP000013776">
    <property type="component" value="Unassembled WGS sequence"/>
</dbReference>
<comment type="similarity">
    <text evidence="2">Belongs to the pyrimidine 5'-nucleotidase family.</text>
</comment>
<evidence type="ECO:0000256" key="4">
    <source>
        <dbReference type="ARBA" id="ARBA00022723"/>
    </source>
</evidence>
<evidence type="ECO:0000256" key="5">
    <source>
        <dbReference type="ARBA" id="ARBA00022741"/>
    </source>
</evidence>
<dbReference type="FunFam" id="1.10.150.340:FF:000001">
    <property type="entry name" value="Cytosolic 5-nucleotidase 3-like"/>
    <property type="match status" value="1"/>
</dbReference>
<keyword evidence="10" id="KW-1185">Reference proteome</keyword>
<dbReference type="VEuPathDB" id="FungiDB:TAPDE_003064"/>
<dbReference type="InterPro" id="IPR023214">
    <property type="entry name" value="HAD_sf"/>
</dbReference>
<dbReference type="Pfam" id="PF05822">
    <property type="entry name" value="UMPH-1"/>
    <property type="match status" value="1"/>
</dbReference>
<dbReference type="GO" id="GO:0008253">
    <property type="term" value="F:5'-nucleotidase activity"/>
    <property type="evidence" value="ECO:0007669"/>
    <property type="project" value="UniProtKB-EC"/>
</dbReference>
<keyword evidence="5" id="KW-0547">Nucleotide-binding</keyword>
<reference evidence="9 10" key="1">
    <citation type="journal article" date="2013" name="MBio">
        <title>Genome sequencing of the plant pathogen Taphrina deformans, the causal agent of peach leaf curl.</title>
        <authorList>
            <person name="Cisse O.H."/>
            <person name="Almeida J.M.G.C.F."/>
            <person name="Fonseca A."/>
            <person name="Kumar A.A."/>
            <person name="Salojaervi J."/>
            <person name="Overmyer K."/>
            <person name="Hauser P.M."/>
            <person name="Pagni M."/>
        </authorList>
    </citation>
    <scope>NUCLEOTIDE SEQUENCE [LARGE SCALE GENOMIC DNA]</scope>
    <source>
        <strain evidence="10">PYCC 5710 / ATCC 11124 / CBS 356.35 / IMI 108563 / JCM 9778 / NBRC 8474</strain>
    </source>
</reference>
<dbReference type="GO" id="GO:0005737">
    <property type="term" value="C:cytoplasm"/>
    <property type="evidence" value="ECO:0007669"/>
    <property type="project" value="InterPro"/>
</dbReference>
<organism evidence="9 10">
    <name type="scientific">Taphrina deformans (strain PYCC 5710 / ATCC 11124 / CBS 356.35 / IMI 108563 / JCM 9778 / NBRC 8474)</name>
    <name type="common">Peach leaf curl fungus</name>
    <name type="synonym">Lalaria deformans</name>
    <dbReference type="NCBI Taxonomy" id="1097556"/>
    <lineage>
        <taxon>Eukaryota</taxon>
        <taxon>Fungi</taxon>
        <taxon>Dikarya</taxon>
        <taxon>Ascomycota</taxon>
        <taxon>Taphrinomycotina</taxon>
        <taxon>Taphrinomycetes</taxon>
        <taxon>Taphrinales</taxon>
        <taxon>Taphrinaceae</taxon>
        <taxon>Taphrina</taxon>
    </lineage>
</organism>
<dbReference type="PANTHER" id="PTHR13045:SF0">
    <property type="entry name" value="7-METHYLGUANOSINE PHOSPHATE-SPECIFIC 5'-NUCLEOTIDASE"/>
    <property type="match status" value="1"/>
</dbReference>
<keyword evidence="4" id="KW-0479">Metal-binding</keyword>
<protein>
    <recommendedName>
        <fullName evidence="3">5'-nucleotidase</fullName>
        <ecNumber evidence="3">3.1.3.5</ecNumber>
    </recommendedName>
</protein>
<accession>R4XHL9</accession>
<keyword evidence="6" id="KW-0378">Hydrolase</keyword>
<comment type="caution">
    <text evidence="9">The sequence shown here is derived from an EMBL/GenBank/DDBJ whole genome shotgun (WGS) entry which is preliminary data.</text>
</comment>
<evidence type="ECO:0000256" key="1">
    <source>
        <dbReference type="ARBA" id="ARBA00000815"/>
    </source>
</evidence>
<evidence type="ECO:0000313" key="9">
    <source>
        <dbReference type="EMBL" id="CCG82912.1"/>
    </source>
</evidence>